<evidence type="ECO:0000256" key="13">
    <source>
        <dbReference type="SAM" id="Phobius"/>
    </source>
</evidence>
<keyword evidence="9 13" id="KW-0472">Membrane</keyword>
<dbReference type="Pfam" id="PF00858">
    <property type="entry name" value="ASC"/>
    <property type="match status" value="1"/>
</dbReference>
<dbReference type="Proteomes" id="UP001054837">
    <property type="component" value="Unassembled WGS sequence"/>
</dbReference>
<evidence type="ECO:0000256" key="8">
    <source>
        <dbReference type="ARBA" id="ARBA00023065"/>
    </source>
</evidence>
<evidence type="ECO:0000256" key="12">
    <source>
        <dbReference type="RuleBase" id="RU000679"/>
    </source>
</evidence>
<organism evidence="14 15">
    <name type="scientific">Caerostris darwini</name>
    <dbReference type="NCBI Taxonomy" id="1538125"/>
    <lineage>
        <taxon>Eukaryota</taxon>
        <taxon>Metazoa</taxon>
        <taxon>Ecdysozoa</taxon>
        <taxon>Arthropoda</taxon>
        <taxon>Chelicerata</taxon>
        <taxon>Arachnida</taxon>
        <taxon>Araneae</taxon>
        <taxon>Araneomorphae</taxon>
        <taxon>Entelegynae</taxon>
        <taxon>Araneoidea</taxon>
        <taxon>Araneidae</taxon>
        <taxon>Caerostris</taxon>
    </lineage>
</organism>
<comment type="similarity">
    <text evidence="2 12">Belongs to the amiloride-sensitive sodium channel (TC 1.A.6) family.</text>
</comment>
<gene>
    <name evidence="14" type="primary">AVEN_169556_1</name>
    <name evidence="14" type="ORF">CDAR_540691</name>
</gene>
<evidence type="ECO:0000256" key="10">
    <source>
        <dbReference type="ARBA" id="ARBA00023201"/>
    </source>
</evidence>
<keyword evidence="11 12" id="KW-0407">Ion channel</keyword>
<keyword evidence="15" id="KW-1185">Reference proteome</keyword>
<keyword evidence="3 12" id="KW-0813">Transport</keyword>
<dbReference type="PANTHER" id="PTHR11690">
    <property type="entry name" value="AMILORIDE-SENSITIVE SODIUM CHANNEL-RELATED"/>
    <property type="match status" value="1"/>
</dbReference>
<accession>A0AAV4VMP5</accession>
<comment type="caution">
    <text evidence="14">The sequence shown here is derived from an EMBL/GenBank/DDBJ whole genome shotgun (WGS) entry which is preliminary data.</text>
</comment>
<evidence type="ECO:0000256" key="4">
    <source>
        <dbReference type="ARBA" id="ARBA00022461"/>
    </source>
</evidence>
<keyword evidence="10 12" id="KW-0739">Sodium transport</keyword>
<evidence type="ECO:0000313" key="15">
    <source>
        <dbReference type="Proteomes" id="UP001054837"/>
    </source>
</evidence>
<keyword evidence="4 12" id="KW-0894">Sodium channel</keyword>
<evidence type="ECO:0000256" key="3">
    <source>
        <dbReference type="ARBA" id="ARBA00022448"/>
    </source>
</evidence>
<evidence type="ECO:0000256" key="11">
    <source>
        <dbReference type="ARBA" id="ARBA00023303"/>
    </source>
</evidence>
<evidence type="ECO:0000256" key="1">
    <source>
        <dbReference type="ARBA" id="ARBA00004141"/>
    </source>
</evidence>
<dbReference type="GO" id="GO:0015280">
    <property type="term" value="F:ligand-gated sodium channel activity"/>
    <property type="evidence" value="ECO:0007669"/>
    <property type="project" value="TreeGrafter"/>
</dbReference>
<comment type="subcellular location">
    <subcellularLocation>
        <location evidence="1">Membrane</location>
        <topology evidence="1">Multi-pass membrane protein</topology>
    </subcellularLocation>
</comment>
<evidence type="ECO:0000256" key="6">
    <source>
        <dbReference type="ARBA" id="ARBA00022989"/>
    </source>
</evidence>
<proteinExistence type="inferred from homology"/>
<evidence type="ECO:0000313" key="14">
    <source>
        <dbReference type="EMBL" id="GIY71229.1"/>
    </source>
</evidence>
<keyword evidence="6 13" id="KW-1133">Transmembrane helix</keyword>
<dbReference type="GO" id="GO:0005886">
    <property type="term" value="C:plasma membrane"/>
    <property type="evidence" value="ECO:0007669"/>
    <property type="project" value="TreeGrafter"/>
</dbReference>
<evidence type="ECO:0000256" key="5">
    <source>
        <dbReference type="ARBA" id="ARBA00022692"/>
    </source>
</evidence>
<evidence type="ECO:0000256" key="9">
    <source>
        <dbReference type="ARBA" id="ARBA00023136"/>
    </source>
</evidence>
<sequence>MEIFIGSRRRTSLQQDDHTSDCITNKTIVLAWNQCLYHVSMEYVMGSFFTKDDMPQYCYTLYSLWGAPNKKRERIPKGSIMKFHFNLNATKRSSEITVAGHTAWFPKFSLPTTPSVQIGVHTPYFLPSPYVMGSGYQGGKAYELRVLMEETHLLPSPYQTNCTDYLKEWRERGGKGPVNQISSDYFSPQGVVQECRVKKYSELWGCVPLNVDYPHTENICGTNIKKNGRPILLMLFSVTVPVQDCMLLADSYNQPCDSLSYETDKEEVDITLIHFVQSRFLPSVEEVRTKIQGHDCAKEKMWKPECSVIDIEILFDRFEITNLTYNPKFESLELFSVIGGYMGMWLGISLVAVYDFMATALGWAQRWTVTKRRKRIKSNKKDSIHVAGAPRKVWNEQKLRNGYYDW</sequence>
<reference evidence="14 15" key="1">
    <citation type="submission" date="2021-06" db="EMBL/GenBank/DDBJ databases">
        <title>Caerostris darwini draft genome.</title>
        <authorList>
            <person name="Kono N."/>
            <person name="Arakawa K."/>
        </authorList>
    </citation>
    <scope>NUCLEOTIDE SEQUENCE [LARGE SCALE GENOMIC DNA]</scope>
</reference>
<keyword evidence="7" id="KW-0915">Sodium</keyword>
<dbReference type="InterPro" id="IPR001873">
    <property type="entry name" value="ENaC"/>
</dbReference>
<feature type="transmembrane region" description="Helical" evidence="13">
    <location>
        <begin position="342"/>
        <end position="364"/>
    </location>
</feature>
<protein>
    <submittedName>
        <fullName evidence="14">Uncharacterized protein</fullName>
    </submittedName>
</protein>
<keyword evidence="8 12" id="KW-0406">Ion transport</keyword>
<dbReference type="Gene3D" id="1.10.287.770">
    <property type="entry name" value="YojJ-like"/>
    <property type="match status" value="1"/>
</dbReference>
<evidence type="ECO:0000256" key="2">
    <source>
        <dbReference type="ARBA" id="ARBA00007193"/>
    </source>
</evidence>
<keyword evidence="5 12" id="KW-0812">Transmembrane</keyword>
<dbReference type="PANTHER" id="PTHR11690:SF227">
    <property type="entry name" value="AMILORIDE-SENSITIVE SODIUM CHANNEL"/>
    <property type="match status" value="1"/>
</dbReference>
<dbReference type="EMBL" id="BPLQ01013300">
    <property type="protein sequence ID" value="GIY71229.1"/>
    <property type="molecule type" value="Genomic_DNA"/>
</dbReference>
<dbReference type="AlphaFoldDB" id="A0AAV4VMP5"/>
<evidence type="ECO:0000256" key="7">
    <source>
        <dbReference type="ARBA" id="ARBA00023053"/>
    </source>
</evidence>
<name>A0AAV4VMP5_9ARAC</name>